<sequence length="89" mass="9798">MTAIKLDYLRARITVAELRGVNLAADTCNGRTSNAANFVIVLAPRGEKIVKQIWRGSRETERLTALILDNITERAPVTYLSEGTRAPAD</sequence>
<name>A0A4C1VZ99_EUMVA</name>
<dbReference type="EMBL" id="BGZK01000431">
    <property type="protein sequence ID" value="GBP43167.1"/>
    <property type="molecule type" value="Genomic_DNA"/>
</dbReference>
<proteinExistence type="predicted"/>
<dbReference type="Proteomes" id="UP000299102">
    <property type="component" value="Unassembled WGS sequence"/>
</dbReference>
<evidence type="ECO:0000313" key="2">
    <source>
        <dbReference type="Proteomes" id="UP000299102"/>
    </source>
</evidence>
<gene>
    <name evidence="1" type="ORF">EVAR_26842_1</name>
</gene>
<evidence type="ECO:0000313" key="1">
    <source>
        <dbReference type="EMBL" id="GBP43167.1"/>
    </source>
</evidence>
<protein>
    <submittedName>
        <fullName evidence="1">Uncharacterized protein</fullName>
    </submittedName>
</protein>
<comment type="caution">
    <text evidence="1">The sequence shown here is derived from an EMBL/GenBank/DDBJ whole genome shotgun (WGS) entry which is preliminary data.</text>
</comment>
<keyword evidence="2" id="KW-1185">Reference proteome</keyword>
<reference evidence="1 2" key="1">
    <citation type="journal article" date="2019" name="Commun. Biol.">
        <title>The bagworm genome reveals a unique fibroin gene that provides high tensile strength.</title>
        <authorList>
            <person name="Kono N."/>
            <person name="Nakamura H."/>
            <person name="Ohtoshi R."/>
            <person name="Tomita M."/>
            <person name="Numata K."/>
            <person name="Arakawa K."/>
        </authorList>
    </citation>
    <scope>NUCLEOTIDE SEQUENCE [LARGE SCALE GENOMIC DNA]</scope>
</reference>
<organism evidence="1 2">
    <name type="scientific">Eumeta variegata</name>
    <name type="common">Bagworm moth</name>
    <name type="synonym">Eumeta japonica</name>
    <dbReference type="NCBI Taxonomy" id="151549"/>
    <lineage>
        <taxon>Eukaryota</taxon>
        <taxon>Metazoa</taxon>
        <taxon>Ecdysozoa</taxon>
        <taxon>Arthropoda</taxon>
        <taxon>Hexapoda</taxon>
        <taxon>Insecta</taxon>
        <taxon>Pterygota</taxon>
        <taxon>Neoptera</taxon>
        <taxon>Endopterygota</taxon>
        <taxon>Lepidoptera</taxon>
        <taxon>Glossata</taxon>
        <taxon>Ditrysia</taxon>
        <taxon>Tineoidea</taxon>
        <taxon>Psychidae</taxon>
        <taxon>Oiketicinae</taxon>
        <taxon>Eumeta</taxon>
    </lineage>
</organism>
<accession>A0A4C1VZ99</accession>
<dbReference type="AlphaFoldDB" id="A0A4C1VZ99"/>